<feature type="region of interest" description="Disordered" evidence="5">
    <location>
        <begin position="1"/>
        <end position="61"/>
    </location>
</feature>
<dbReference type="GO" id="GO:0006355">
    <property type="term" value="P:regulation of DNA-templated transcription"/>
    <property type="evidence" value="ECO:0007669"/>
    <property type="project" value="InterPro"/>
</dbReference>
<evidence type="ECO:0000256" key="1">
    <source>
        <dbReference type="ARBA" id="ARBA00023015"/>
    </source>
</evidence>
<keyword evidence="3" id="KW-0804">Transcription</keyword>
<dbReference type="OrthoDB" id="1848784at2759"/>
<evidence type="ECO:0000256" key="4">
    <source>
        <dbReference type="ARBA" id="ARBA00023242"/>
    </source>
</evidence>
<evidence type="ECO:0000313" key="7">
    <source>
        <dbReference type="Proteomes" id="UP000515121"/>
    </source>
</evidence>
<sequence>MEAVEKRKPTLKPRLGKEAKDSTTKPPQPASSSDALAIAEKPKKEDSIVNGTESNDDDDYLDSFPPGYRFCPLDEELVLHYLKKKVMNESLPQNRIMEVNLYRHNPEKLAEQYKQYGEKEWYFFTPRDKKYRNGTRPNRAAGDGYWKATGADREVKFKGHIVGYRKALVFYRGKPPKGDKTNWIMHEYRVNGPPQCKRVYNDMRLDDWVLCRIYKKVDKSIRTKSKDEDRSPLIHHEDTNELMTLDFDYNSVADSMDYSNTIGSFVHQSLPDGSFTNFQHTDGDQFSASMNLSYGTSSKLVDSHPLRSLPLKNSNDGGGQDDIWSVANLDFASQLDFYGVTYVESLINLDNILSVDTPNKSSVHPRMNGRG</sequence>
<keyword evidence="1" id="KW-0805">Transcription regulation</keyword>
<organism evidence="7 8">
    <name type="scientific">Durio zibethinus</name>
    <name type="common">Durian</name>
    <dbReference type="NCBI Taxonomy" id="66656"/>
    <lineage>
        <taxon>Eukaryota</taxon>
        <taxon>Viridiplantae</taxon>
        <taxon>Streptophyta</taxon>
        <taxon>Embryophyta</taxon>
        <taxon>Tracheophyta</taxon>
        <taxon>Spermatophyta</taxon>
        <taxon>Magnoliopsida</taxon>
        <taxon>eudicotyledons</taxon>
        <taxon>Gunneridae</taxon>
        <taxon>Pentapetalae</taxon>
        <taxon>rosids</taxon>
        <taxon>malvids</taxon>
        <taxon>Malvales</taxon>
        <taxon>Malvaceae</taxon>
        <taxon>Helicteroideae</taxon>
        <taxon>Durio</taxon>
    </lineage>
</organism>
<dbReference type="GeneID" id="111284312"/>
<dbReference type="SUPFAM" id="SSF101941">
    <property type="entry name" value="NAC domain"/>
    <property type="match status" value="1"/>
</dbReference>
<gene>
    <name evidence="8" type="primary">LOC111284312</name>
</gene>
<evidence type="ECO:0000313" key="8">
    <source>
        <dbReference type="RefSeq" id="XP_022728756.1"/>
    </source>
</evidence>
<feature type="domain" description="NAC" evidence="6">
    <location>
        <begin position="64"/>
        <end position="216"/>
    </location>
</feature>
<dbReference type="Proteomes" id="UP000515121">
    <property type="component" value="Unplaced"/>
</dbReference>
<dbReference type="InterPro" id="IPR003441">
    <property type="entry name" value="NAC-dom"/>
</dbReference>
<dbReference type="Pfam" id="PF02365">
    <property type="entry name" value="NAM"/>
    <property type="match status" value="1"/>
</dbReference>
<dbReference type="Gene3D" id="2.170.150.80">
    <property type="entry name" value="NAC domain"/>
    <property type="match status" value="1"/>
</dbReference>
<keyword evidence="4" id="KW-0539">Nucleus</keyword>
<protein>
    <submittedName>
        <fullName evidence="8">NAC domain-containing protein 67-like</fullName>
    </submittedName>
</protein>
<dbReference type="RefSeq" id="XP_022728756.1">
    <property type="nucleotide sequence ID" value="XM_022873021.1"/>
</dbReference>
<dbReference type="InterPro" id="IPR036093">
    <property type="entry name" value="NAC_dom_sf"/>
</dbReference>
<dbReference type="GO" id="GO:0003677">
    <property type="term" value="F:DNA binding"/>
    <property type="evidence" value="ECO:0007669"/>
    <property type="project" value="UniProtKB-KW"/>
</dbReference>
<reference evidence="8" key="1">
    <citation type="submission" date="2025-08" db="UniProtKB">
        <authorList>
            <consortium name="RefSeq"/>
        </authorList>
    </citation>
    <scope>IDENTIFICATION</scope>
    <source>
        <tissue evidence="8">Fruit stalk</tissue>
    </source>
</reference>
<dbReference type="PANTHER" id="PTHR31719">
    <property type="entry name" value="NAC TRANSCRIPTION FACTOR 56"/>
    <property type="match status" value="1"/>
</dbReference>
<accession>A0A6P5XLG6</accession>
<dbReference type="AlphaFoldDB" id="A0A6P5XLG6"/>
<evidence type="ECO:0000256" key="5">
    <source>
        <dbReference type="SAM" id="MobiDB-lite"/>
    </source>
</evidence>
<proteinExistence type="predicted"/>
<dbReference type="KEGG" id="dzi:111284312"/>
<evidence type="ECO:0000256" key="3">
    <source>
        <dbReference type="ARBA" id="ARBA00023163"/>
    </source>
</evidence>
<evidence type="ECO:0000256" key="2">
    <source>
        <dbReference type="ARBA" id="ARBA00023125"/>
    </source>
</evidence>
<dbReference type="PROSITE" id="PS51005">
    <property type="entry name" value="NAC"/>
    <property type="match status" value="1"/>
</dbReference>
<name>A0A6P5XLG6_DURZI</name>
<dbReference type="PANTHER" id="PTHR31719:SF179">
    <property type="entry name" value="OS08G0148400 PROTEIN"/>
    <property type="match status" value="1"/>
</dbReference>
<keyword evidence="7" id="KW-1185">Reference proteome</keyword>
<evidence type="ECO:0000259" key="6">
    <source>
        <dbReference type="PROSITE" id="PS51005"/>
    </source>
</evidence>
<keyword evidence="2" id="KW-0238">DNA-binding</keyword>